<reference evidence="3 5" key="1">
    <citation type="submission" date="2015-09" db="EMBL/GenBank/DDBJ databases">
        <authorList>
            <consortium name="Pathogen Informatics"/>
        </authorList>
    </citation>
    <scope>NUCLEOTIDE SEQUENCE [LARGE SCALE GENOMIC DNA]</scope>
    <source>
        <strain evidence="3 5">2789STDY5834841</strain>
    </source>
</reference>
<comment type="catalytic activity">
    <reaction evidence="2">
        <text>L-histidinol phosphate + H2O = L-histidinol + phosphate</text>
        <dbReference type="Rhea" id="RHEA:14465"/>
        <dbReference type="ChEBI" id="CHEBI:15377"/>
        <dbReference type="ChEBI" id="CHEBI:43474"/>
        <dbReference type="ChEBI" id="CHEBI:57699"/>
        <dbReference type="ChEBI" id="CHEBI:57980"/>
        <dbReference type="EC" id="3.1.3.15"/>
    </reaction>
</comment>
<organism evidence="3 5">
    <name type="scientific">[Ruminococcus] torques</name>
    <dbReference type="NCBI Taxonomy" id="33039"/>
    <lineage>
        <taxon>Bacteria</taxon>
        <taxon>Bacillati</taxon>
        <taxon>Bacillota</taxon>
        <taxon>Clostridia</taxon>
        <taxon>Lachnospirales</taxon>
        <taxon>Lachnospiraceae</taxon>
        <taxon>Mediterraneibacter</taxon>
    </lineage>
</organism>
<dbReference type="PANTHER" id="PTHR21039:SF0">
    <property type="entry name" value="HISTIDINOL-PHOSPHATASE"/>
    <property type="match status" value="1"/>
</dbReference>
<dbReference type="RefSeq" id="WP_009242516.1">
    <property type="nucleotide sequence ID" value="NZ_AP028249.1"/>
</dbReference>
<accession>A0A173Y592</accession>
<evidence type="ECO:0000256" key="1">
    <source>
        <dbReference type="ARBA" id="ARBA00022801"/>
    </source>
</evidence>
<reference evidence="4 6" key="2">
    <citation type="journal article" date="2019" name="Science, e1252229">
        <title>Invertible promoters mediate bacterial phase variation, antibiotic resistance, and host adaptation in the gut.</title>
        <authorList>
            <person name="Jiang X."/>
            <person name="Hall A.B."/>
            <person name="Arthur T.D."/>
            <person name="Plichta D.R."/>
            <person name="Covington C.T."/>
            <person name="Poyet M."/>
            <person name="Crothers J."/>
            <person name="Moses P.L."/>
            <person name="Tolonen A.C."/>
            <person name="Vlamakis H."/>
            <person name="Alm E.J."/>
            <person name="Xavier R.J."/>
        </authorList>
    </citation>
    <scope>NUCLEOTIDE SEQUENCE [LARGE SCALE GENOMIC DNA]</scope>
    <source>
        <strain evidence="6">aa_0143</strain>
        <strain evidence="4">Aa_0143</strain>
    </source>
</reference>
<dbReference type="EMBL" id="CYZO01000003">
    <property type="protein sequence ID" value="CUN59089.1"/>
    <property type="molecule type" value="Genomic_DNA"/>
</dbReference>
<evidence type="ECO:0000313" key="3">
    <source>
        <dbReference type="EMBL" id="CUN59089.1"/>
    </source>
</evidence>
<dbReference type="Proteomes" id="UP000095787">
    <property type="component" value="Unassembled WGS sequence"/>
</dbReference>
<dbReference type="UniPathway" id="UPA00031">
    <property type="reaction ID" value="UER00013"/>
</dbReference>
<dbReference type="EC" id="3.1.3.15" evidence="2"/>
<name>A0A173Y592_9FIRM</name>
<evidence type="ECO:0000313" key="5">
    <source>
        <dbReference type="Proteomes" id="UP000095787"/>
    </source>
</evidence>
<comment type="pathway">
    <text evidence="2">Amino-acid biosynthesis; L-histidine biosynthesis; L-histidine from 5-phospho-alpha-D-ribose 1-diphosphate: step 8/9.</text>
</comment>
<evidence type="ECO:0000313" key="4">
    <source>
        <dbReference type="EMBL" id="RYS81199.1"/>
    </source>
</evidence>
<evidence type="ECO:0000313" key="6">
    <source>
        <dbReference type="Proteomes" id="UP000292665"/>
    </source>
</evidence>
<gene>
    <name evidence="4" type="ORF">EAI93_04045</name>
    <name evidence="3" type="ORF">ERS852456_00301</name>
</gene>
<dbReference type="InterPro" id="IPR016195">
    <property type="entry name" value="Pol/histidinol_Pase-like"/>
</dbReference>
<proteinExistence type="inferred from homology"/>
<dbReference type="GO" id="GO:0000105">
    <property type="term" value="P:L-histidine biosynthetic process"/>
    <property type="evidence" value="ECO:0007669"/>
    <property type="project" value="UniProtKB-UniRule"/>
</dbReference>
<dbReference type="SUPFAM" id="SSF89550">
    <property type="entry name" value="PHP domain-like"/>
    <property type="match status" value="1"/>
</dbReference>
<dbReference type="GeneID" id="97327889"/>
<evidence type="ECO:0000256" key="2">
    <source>
        <dbReference type="RuleBase" id="RU366003"/>
    </source>
</evidence>
<dbReference type="EMBL" id="RCYR01000004">
    <property type="protein sequence ID" value="RYS81199.1"/>
    <property type="molecule type" value="Genomic_DNA"/>
</dbReference>
<comment type="similarity">
    <text evidence="2">Belongs to the PHP hydrolase family. HisK subfamily.</text>
</comment>
<sequence>MLSVVREYKDYSVLGHMDLIARYDEKGVYPFEKIKPIVEEILQVVIADGKGLEVNTSSYRYGLSDTTPSVEILKRYRELGGKIVTIGSDSHKPEHLGAYIEETKEMLRKAGYTQFCTYERMSPVFHDL</sequence>
<protein>
    <recommendedName>
        <fullName evidence="2">Histidinol-phosphatase</fullName>
        <shortName evidence="2">HolPase</shortName>
        <ecNumber evidence="2">3.1.3.15</ecNumber>
    </recommendedName>
</protein>
<dbReference type="Gene3D" id="3.20.20.140">
    <property type="entry name" value="Metal-dependent hydrolases"/>
    <property type="match status" value="1"/>
</dbReference>
<keyword evidence="2" id="KW-0368">Histidine biosynthesis</keyword>
<dbReference type="GO" id="GO:0005737">
    <property type="term" value="C:cytoplasm"/>
    <property type="evidence" value="ECO:0007669"/>
    <property type="project" value="TreeGrafter"/>
</dbReference>
<dbReference type="GO" id="GO:0004401">
    <property type="term" value="F:histidinol-phosphatase activity"/>
    <property type="evidence" value="ECO:0007669"/>
    <property type="project" value="UniProtKB-UniRule"/>
</dbReference>
<dbReference type="Proteomes" id="UP000292665">
    <property type="component" value="Unassembled WGS sequence"/>
</dbReference>
<keyword evidence="2" id="KW-0028">Amino-acid biosynthesis</keyword>
<dbReference type="InterPro" id="IPR010140">
    <property type="entry name" value="Histidinol_P_phosphatase_HisJ"/>
</dbReference>
<keyword evidence="1 2" id="KW-0378">Hydrolase</keyword>
<dbReference type="PANTHER" id="PTHR21039">
    <property type="entry name" value="HISTIDINOL PHOSPHATASE-RELATED"/>
    <property type="match status" value="1"/>
</dbReference>
<dbReference type="AlphaFoldDB" id="A0A173Y592"/>